<dbReference type="Gene3D" id="1.10.533.10">
    <property type="entry name" value="Death Domain, Fas"/>
    <property type="match status" value="1"/>
</dbReference>
<dbReference type="GO" id="GO:0005739">
    <property type="term" value="C:mitochondrion"/>
    <property type="evidence" value="ECO:0007669"/>
    <property type="project" value="UniProtKB-SubCell"/>
</dbReference>
<feature type="non-terminal residue" evidence="14">
    <location>
        <position position="1"/>
    </location>
</feature>
<name>A0A9D3X2U0_9SAUR</name>
<dbReference type="Pfam" id="PF02758">
    <property type="entry name" value="PYRIN"/>
    <property type="match status" value="1"/>
</dbReference>
<evidence type="ECO:0000256" key="8">
    <source>
        <dbReference type="ARBA" id="ARBA00023159"/>
    </source>
</evidence>
<evidence type="ECO:0000256" key="10">
    <source>
        <dbReference type="ARBA" id="ARBA00040040"/>
    </source>
</evidence>
<dbReference type="PANTHER" id="PTHR45690:SF19">
    <property type="entry name" value="NACHT, LRR AND PYD DOMAINS-CONTAINING PROTEIN 3"/>
    <property type="match status" value="1"/>
</dbReference>
<proteinExistence type="predicted"/>
<dbReference type="AlphaFoldDB" id="A0A9D3X2U0"/>
<dbReference type="GO" id="GO:0005815">
    <property type="term" value="C:microtubule organizing center"/>
    <property type="evidence" value="ECO:0007669"/>
    <property type="project" value="UniProtKB-SubCell"/>
</dbReference>
<reference evidence="14" key="1">
    <citation type="submission" date="2021-09" db="EMBL/GenBank/DDBJ databases">
        <title>The genome of Mauremys mutica provides insights into the evolution of semi-aquatic lifestyle.</title>
        <authorList>
            <person name="Gong S."/>
            <person name="Gao Y."/>
        </authorList>
    </citation>
    <scope>NUCLEOTIDE SEQUENCE</scope>
    <source>
        <strain evidence="14">MM-2020</strain>
        <tissue evidence="14">Muscle</tissue>
    </source>
</reference>
<feature type="domain" description="Pyrin" evidence="13">
    <location>
        <begin position="1"/>
        <end position="93"/>
    </location>
</feature>
<evidence type="ECO:0000256" key="6">
    <source>
        <dbReference type="ARBA" id="ARBA00022737"/>
    </source>
</evidence>
<keyword evidence="4" id="KW-0963">Cytoplasm</keyword>
<dbReference type="InterPro" id="IPR032675">
    <property type="entry name" value="LRR_dom_sf"/>
</dbReference>
<dbReference type="EMBL" id="JAHDVG010000483">
    <property type="protein sequence ID" value="KAH1171893.1"/>
    <property type="molecule type" value="Genomic_DNA"/>
</dbReference>
<keyword evidence="15" id="KW-1185">Reference proteome</keyword>
<evidence type="ECO:0000256" key="7">
    <source>
        <dbReference type="ARBA" id="ARBA00023128"/>
    </source>
</evidence>
<dbReference type="Gene3D" id="3.80.10.10">
    <property type="entry name" value="Ribonuclease Inhibitor"/>
    <property type="match status" value="1"/>
</dbReference>
<evidence type="ECO:0000256" key="4">
    <source>
        <dbReference type="ARBA" id="ARBA00022490"/>
    </source>
</evidence>
<dbReference type="CDD" id="cd08321">
    <property type="entry name" value="Pyrin_ASC-like"/>
    <property type="match status" value="1"/>
</dbReference>
<dbReference type="InterPro" id="IPR011029">
    <property type="entry name" value="DEATH-like_dom_sf"/>
</dbReference>
<evidence type="ECO:0000256" key="5">
    <source>
        <dbReference type="ARBA" id="ARBA00022499"/>
    </source>
</evidence>
<gene>
    <name evidence="14" type="ORF">KIL84_007511</name>
</gene>
<sequence>MENQSRISDLLVHALDNLPQEDFKRFKDKLSHSGFKGKDIIPRGRLENADRIDTKNILMAFYGGDAAVDVTIEIFTQINVRETAANLRKEREKDDCGEDVMDVIPEIINQINLPVRVRNPGIKDLRTSTAYSLCQGLKDPNCKLKTIVLRQCSLTAACCGDLSAALSTNQSLTELELSGNELGDLGIKLLCEGLKHPRCKLQKLVVWDCQLTDACCGDLSSLLSTNQSLRELNLRGNNLSYSGVKLLCEGLKHPNCKLEKLDLSEIHIDEITTQDLE</sequence>
<dbReference type="InterPro" id="IPR050637">
    <property type="entry name" value="NLRP_innate_immun_reg"/>
</dbReference>
<dbReference type="GO" id="GO:0000139">
    <property type="term" value="C:Golgi membrane"/>
    <property type="evidence" value="ECO:0007669"/>
    <property type="project" value="UniProtKB-SubCell"/>
</dbReference>
<dbReference type="PANTHER" id="PTHR45690">
    <property type="entry name" value="NACHT, LRR AND PYD DOMAINS-CONTAINING PROTEIN 12"/>
    <property type="match status" value="1"/>
</dbReference>
<dbReference type="SMART" id="SM00368">
    <property type="entry name" value="LRR_RI"/>
    <property type="match status" value="4"/>
</dbReference>
<dbReference type="SUPFAM" id="SSF47986">
    <property type="entry name" value="DEATH domain"/>
    <property type="match status" value="1"/>
</dbReference>
<keyword evidence="7" id="KW-0496">Mitochondrion</keyword>
<evidence type="ECO:0000259" key="13">
    <source>
        <dbReference type="PROSITE" id="PS50824"/>
    </source>
</evidence>
<protein>
    <recommendedName>
        <fullName evidence="10">NACHT, LRR and PYD domains-containing protein 3</fullName>
    </recommendedName>
</protein>
<comment type="subcellular location">
    <subcellularLocation>
        <location evidence="2">Cytoplasm</location>
        <location evidence="2">Cytoskeleton</location>
        <location evidence="2">Microtubule organizing center</location>
    </subcellularLocation>
    <subcellularLocation>
        <location evidence="3">Golgi apparatus membrane</location>
    </subcellularLocation>
    <subcellularLocation>
        <location evidence="1">Mitochondrion</location>
    </subcellularLocation>
</comment>
<accession>A0A9D3X2U0</accession>
<dbReference type="Proteomes" id="UP000827986">
    <property type="component" value="Unassembled WGS sequence"/>
</dbReference>
<dbReference type="SUPFAM" id="SSF52047">
    <property type="entry name" value="RNI-like"/>
    <property type="match status" value="1"/>
</dbReference>
<evidence type="ECO:0000313" key="15">
    <source>
        <dbReference type="Proteomes" id="UP000827986"/>
    </source>
</evidence>
<evidence type="ECO:0000313" key="14">
    <source>
        <dbReference type="EMBL" id="KAH1171893.1"/>
    </source>
</evidence>
<evidence type="ECO:0000256" key="12">
    <source>
        <dbReference type="ARBA" id="ARBA00048778"/>
    </source>
</evidence>
<dbReference type="PROSITE" id="PS50824">
    <property type="entry name" value="DAPIN"/>
    <property type="match status" value="1"/>
</dbReference>
<comment type="caution">
    <text evidence="14">The sequence shown here is derived from an EMBL/GenBank/DDBJ whole genome shotgun (WGS) entry which is preliminary data.</text>
</comment>
<comment type="catalytic activity">
    <reaction evidence="12">
        <text>ATP + H2O = ADP + phosphate + H(+)</text>
        <dbReference type="Rhea" id="RHEA:13065"/>
        <dbReference type="ChEBI" id="CHEBI:15377"/>
        <dbReference type="ChEBI" id="CHEBI:15378"/>
        <dbReference type="ChEBI" id="CHEBI:30616"/>
        <dbReference type="ChEBI" id="CHEBI:43474"/>
        <dbReference type="ChEBI" id="CHEBI:456216"/>
    </reaction>
    <physiologicalReaction direction="left-to-right" evidence="12">
        <dbReference type="Rhea" id="RHEA:13066"/>
    </physiologicalReaction>
</comment>
<dbReference type="InterPro" id="IPR001611">
    <property type="entry name" value="Leu-rich_rpt"/>
</dbReference>
<evidence type="ECO:0000256" key="3">
    <source>
        <dbReference type="ARBA" id="ARBA00004394"/>
    </source>
</evidence>
<evidence type="ECO:0000256" key="11">
    <source>
        <dbReference type="ARBA" id="ARBA00045987"/>
    </source>
</evidence>
<keyword evidence="5" id="KW-1017">Isopeptide bond</keyword>
<evidence type="ECO:0000256" key="2">
    <source>
        <dbReference type="ARBA" id="ARBA00004267"/>
    </source>
</evidence>
<keyword evidence="6" id="KW-0677">Repeat</keyword>
<evidence type="ECO:0000256" key="1">
    <source>
        <dbReference type="ARBA" id="ARBA00004173"/>
    </source>
</evidence>
<dbReference type="InterPro" id="IPR004020">
    <property type="entry name" value="DAPIN"/>
</dbReference>
<dbReference type="SMART" id="SM01289">
    <property type="entry name" value="PYRIN"/>
    <property type="match status" value="1"/>
</dbReference>
<comment type="function">
    <text evidence="11">Independently of inflammasome activation, regulates the differentiation of T helper 2 (Th2) cells and has a role in Th2 cell-dependent asthma and tumor growth. During Th2 differentiation, required for optimal IRF4 binding to IL4 promoter and for IRF4-dependent IL4 transcription. Binds to the consensus DNA sequence 5'-GRRGGNRGAG-3'. May also participate in the transcription of IL5, IL13, GATA3, CCR3, CCR4 and MAF.</text>
</comment>
<dbReference type="Pfam" id="PF13516">
    <property type="entry name" value="LRR_6"/>
    <property type="match status" value="2"/>
</dbReference>
<keyword evidence="8" id="KW-0010">Activator</keyword>
<keyword evidence="9" id="KW-0206">Cytoskeleton</keyword>
<organism evidence="14 15">
    <name type="scientific">Mauremys mutica</name>
    <name type="common">yellowpond turtle</name>
    <dbReference type="NCBI Taxonomy" id="74926"/>
    <lineage>
        <taxon>Eukaryota</taxon>
        <taxon>Metazoa</taxon>
        <taxon>Chordata</taxon>
        <taxon>Craniata</taxon>
        <taxon>Vertebrata</taxon>
        <taxon>Euteleostomi</taxon>
        <taxon>Archelosauria</taxon>
        <taxon>Testudinata</taxon>
        <taxon>Testudines</taxon>
        <taxon>Cryptodira</taxon>
        <taxon>Durocryptodira</taxon>
        <taxon>Testudinoidea</taxon>
        <taxon>Geoemydidae</taxon>
        <taxon>Geoemydinae</taxon>
        <taxon>Mauremys</taxon>
    </lineage>
</organism>
<evidence type="ECO:0000256" key="9">
    <source>
        <dbReference type="ARBA" id="ARBA00023212"/>
    </source>
</evidence>